<dbReference type="Gramene" id="KRH49557">
    <property type="protein sequence ID" value="KRH49557"/>
    <property type="gene ID" value="GLYMA_07G163000"/>
</dbReference>
<dbReference type="EMBL" id="CM000840">
    <property type="protein sequence ID" value="KRH49557.1"/>
    <property type="molecule type" value="Genomic_DNA"/>
</dbReference>
<gene>
    <name evidence="1" type="ORF">GLYMA_07G163000</name>
</gene>
<dbReference type="AlphaFoldDB" id="A0A0R0JAT8"/>
<dbReference type="EnsemblPlants" id="KRH49557">
    <property type="protein sequence ID" value="KRH49557"/>
    <property type="gene ID" value="GLYMA_07G163000"/>
</dbReference>
<keyword evidence="3" id="KW-1185">Reference proteome</keyword>
<proteinExistence type="predicted"/>
<organism evidence="1">
    <name type="scientific">Glycine max</name>
    <name type="common">Soybean</name>
    <name type="synonym">Glycine hispida</name>
    <dbReference type="NCBI Taxonomy" id="3847"/>
    <lineage>
        <taxon>Eukaryota</taxon>
        <taxon>Viridiplantae</taxon>
        <taxon>Streptophyta</taxon>
        <taxon>Embryophyta</taxon>
        <taxon>Tracheophyta</taxon>
        <taxon>Spermatophyta</taxon>
        <taxon>Magnoliopsida</taxon>
        <taxon>eudicotyledons</taxon>
        <taxon>Gunneridae</taxon>
        <taxon>Pentapetalae</taxon>
        <taxon>rosids</taxon>
        <taxon>fabids</taxon>
        <taxon>Fabales</taxon>
        <taxon>Fabaceae</taxon>
        <taxon>Papilionoideae</taxon>
        <taxon>50 kb inversion clade</taxon>
        <taxon>NPAAA clade</taxon>
        <taxon>indigoferoid/millettioid clade</taxon>
        <taxon>Phaseoleae</taxon>
        <taxon>Glycine</taxon>
        <taxon>Glycine subgen. Soja</taxon>
    </lineage>
</organism>
<name>A0A0R0JAT8_SOYBN</name>
<evidence type="ECO:0000313" key="1">
    <source>
        <dbReference type="EMBL" id="KRH49557.1"/>
    </source>
</evidence>
<reference evidence="2" key="2">
    <citation type="submission" date="2018-02" db="UniProtKB">
        <authorList>
            <consortium name="EnsemblPlants"/>
        </authorList>
    </citation>
    <scope>IDENTIFICATION</scope>
    <source>
        <strain evidence="2">Williams 82</strain>
    </source>
</reference>
<dbReference type="InParanoid" id="A0A0R0JAT8"/>
<dbReference type="Proteomes" id="UP000008827">
    <property type="component" value="Chromosome 7"/>
</dbReference>
<evidence type="ECO:0000313" key="2">
    <source>
        <dbReference type="EnsemblPlants" id="KRH49557"/>
    </source>
</evidence>
<reference evidence="1 2" key="1">
    <citation type="journal article" date="2010" name="Nature">
        <title>Genome sequence of the palaeopolyploid soybean.</title>
        <authorList>
            <person name="Schmutz J."/>
            <person name="Cannon S.B."/>
            <person name="Schlueter J."/>
            <person name="Ma J."/>
            <person name="Mitros T."/>
            <person name="Nelson W."/>
            <person name="Hyten D.L."/>
            <person name="Song Q."/>
            <person name="Thelen J.J."/>
            <person name="Cheng J."/>
            <person name="Xu D."/>
            <person name="Hellsten U."/>
            <person name="May G.D."/>
            <person name="Yu Y."/>
            <person name="Sakurai T."/>
            <person name="Umezawa T."/>
            <person name="Bhattacharyya M.K."/>
            <person name="Sandhu D."/>
            <person name="Valliyodan B."/>
            <person name="Lindquist E."/>
            <person name="Peto M."/>
            <person name="Grant D."/>
            <person name="Shu S."/>
            <person name="Goodstein D."/>
            <person name="Barry K."/>
            <person name="Futrell-Griggs M."/>
            <person name="Abernathy B."/>
            <person name="Du J."/>
            <person name="Tian Z."/>
            <person name="Zhu L."/>
            <person name="Gill N."/>
            <person name="Joshi T."/>
            <person name="Libault M."/>
            <person name="Sethuraman A."/>
            <person name="Zhang X.-C."/>
            <person name="Shinozaki K."/>
            <person name="Nguyen H.T."/>
            <person name="Wing R.A."/>
            <person name="Cregan P."/>
            <person name="Specht J."/>
            <person name="Grimwood J."/>
            <person name="Rokhsar D."/>
            <person name="Stacey G."/>
            <person name="Shoemaker R.C."/>
            <person name="Jackson S.A."/>
        </authorList>
    </citation>
    <scope>NUCLEOTIDE SEQUENCE [LARGE SCALE GENOMIC DNA]</scope>
    <source>
        <strain evidence="2">cv. Williams 82</strain>
        <tissue evidence="1">Callus</tissue>
    </source>
</reference>
<reference evidence="1" key="3">
    <citation type="submission" date="2018-07" db="EMBL/GenBank/DDBJ databases">
        <title>WGS assembly of Glycine max.</title>
        <authorList>
            <person name="Schmutz J."/>
            <person name="Cannon S."/>
            <person name="Schlueter J."/>
            <person name="Ma J."/>
            <person name="Mitros T."/>
            <person name="Nelson W."/>
            <person name="Hyten D."/>
            <person name="Song Q."/>
            <person name="Thelen J."/>
            <person name="Cheng J."/>
            <person name="Xu D."/>
            <person name="Hellsten U."/>
            <person name="May G."/>
            <person name="Yu Y."/>
            <person name="Sakurai T."/>
            <person name="Umezawa T."/>
            <person name="Bhattacharyya M."/>
            <person name="Sandhu D."/>
            <person name="Valliyodan B."/>
            <person name="Lindquist E."/>
            <person name="Peto M."/>
            <person name="Grant D."/>
            <person name="Shu S."/>
            <person name="Goodstein D."/>
            <person name="Barry K."/>
            <person name="Futrell-Griggs M."/>
            <person name="Abernathy B."/>
            <person name="Du J."/>
            <person name="Tian Z."/>
            <person name="Zhu L."/>
            <person name="Gill N."/>
            <person name="Joshi T."/>
            <person name="Libault M."/>
            <person name="Sethuraman A."/>
            <person name="Zhang X."/>
            <person name="Shinozaki K."/>
            <person name="Nguyen H."/>
            <person name="Wing R."/>
            <person name="Cregan P."/>
            <person name="Specht J."/>
            <person name="Grimwood J."/>
            <person name="Rokhsar D."/>
            <person name="Stacey G."/>
            <person name="Shoemaker R."/>
            <person name="Jackson S."/>
        </authorList>
    </citation>
    <scope>NUCLEOTIDE SEQUENCE</scope>
    <source>
        <tissue evidence="1">Callus</tissue>
    </source>
</reference>
<accession>A0A0R0JAT8</accession>
<evidence type="ECO:0000313" key="3">
    <source>
        <dbReference type="Proteomes" id="UP000008827"/>
    </source>
</evidence>
<sequence>MVATSNSTEGSNLSNVVTATKLLEFNGKRLAYFPSLQPETKKLWETQLIIPFSLAEKSWSLMERDLLLLQA</sequence>
<protein>
    <submittedName>
        <fullName evidence="1 2">Uncharacterized protein</fullName>
    </submittedName>
</protein>